<feature type="compositionally biased region" description="Basic and acidic residues" evidence="1">
    <location>
        <begin position="29"/>
        <end position="47"/>
    </location>
</feature>
<reference evidence="2 3" key="1">
    <citation type="submission" date="2016-11" db="EMBL/GenBank/DDBJ databases">
        <authorList>
            <person name="Jaros S."/>
            <person name="Januszkiewicz K."/>
            <person name="Wedrychowicz H."/>
        </authorList>
    </citation>
    <scope>NUCLEOTIDE SEQUENCE [LARGE SCALE GENOMIC DNA]</scope>
    <source>
        <strain evidence="2 3">NF2</strain>
    </source>
</reference>
<evidence type="ECO:0000256" key="1">
    <source>
        <dbReference type="SAM" id="MobiDB-lite"/>
    </source>
</evidence>
<sequence length="64" mass="7443">MKWQRKNGKDFLANQAKDLKTGCPPQLWEHSDMFGRRPPERREDTGDWKTCHHALAPAQLLEGN</sequence>
<dbReference type="EMBL" id="CP018145">
    <property type="protein sequence ID" value="ASJ57364.1"/>
    <property type="molecule type" value="Genomic_DNA"/>
</dbReference>
<dbReference type="KEGG" id="bfm:BP422_29930"/>
<gene>
    <name evidence="2" type="ORF">BP422_29930</name>
</gene>
<dbReference type="AlphaFoldDB" id="A0A220MQ92"/>
<proteinExistence type="predicted"/>
<evidence type="ECO:0000313" key="3">
    <source>
        <dbReference type="Proteomes" id="UP000197781"/>
    </source>
</evidence>
<protein>
    <submittedName>
        <fullName evidence="2">Uncharacterized protein</fullName>
    </submittedName>
</protein>
<name>A0A220MQ92_9BACL</name>
<accession>A0A220MQ92</accession>
<feature type="region of interest" description="Disordered" evidence="1">
    <location>
        <begin position="1"/>
        <end position="47"/>
    </location>
</feature>
<evidence type="ECO:0000313" key="2">
    <source>
        <dbReference type="EMBL" id="ASJ57364.1"/>
    </source>
</evidence>
<dbReference type="Proteomes" id="UP000197781">
    <property type="component" value="Chromosome"/>
</dbReference>
<organism evidence="2 3">
    <name type="scientific">Brevibacillus formosus</name>
    <dbReference type="NCBI Taxonomy" id="54913"/>
    <lineage>
        <taxon>Bacteria</taxon>
        <taxon>Bacillati</taxon>
        <taxon>Bacillota</taxon>
        <taxon>Bacilli</taxon>
        <taxon>Bacillales</taxon>
        <taxon>Paenibacillaceae</taxon>
        <taxon>Brevibacillus</taxon>
    </lineage>
</organism>